<dbReference type="SMART" id="SM00822">
    <property type="entry name" value="PKS_KR"/>
    <property type="match status" value="1"/>
</dbReference>
<dbReference type="GO" id="GO:0016491">
    <property type="term" value="F:oxidoreductase activity"/>
    <property type="evidence" value="ECO:0007669"/>
    <property type="project" value="UniProtKB-KW"/>
</dbReference>
<accession>A0A3M2LDS8</accession>
<comment type="caution">
    <text evidence="5">The sequence shown here is derived from an EMBL/GenBank/DDBJ whole genome shotgun (WGS) entry which is preliminary data.</text>
</comment>
<dbReference type="OrthoDB" id="8991930at2"/>
<organism evidence="5 6">
    <name type="scientific">Nocardia stercoris</name>
    <dbReference type="NCBI Taxonomy" id="2483361"/>
    <lineage>
        <taxon>Bacteria</taxon>
        <taxon>Bacillati</taxon>
        <taxon>Actinomycetota</taxon>
        <taxon>Actinomycetes</taxon>
        <taxon>Mycobacteriales</taxon>
        <taxon>Nocardiaceae</taxon>
        <taxon>Nocardia</taxon>
    </lineage>
</organism>
<dbReference type="PRINTS" id="PR00080">
    <property type="entry name" value="SDRFAMILY"/>
</dbReference>
<keyword evidence="6" id="KW-1185">Reference proteome</keyword>
<evidence type="ECO:0000313" key="5">
    <source>
        <dbReference type="EMBL" id="RMI35697.1"/>
    </source>
</evidence>
<evidence type="ECO:0000256" key="2">
    <source>
        <dbReference type="ARBA" id="ARBA00023002"/>
    </source>
</evidence>
<dbReference type="FunFam" id="3.40.50.720:FF:000084">
    <property type="entry name" value="Short-chain dehydrogenase reductase"/>
    <property type="match status" value="1"/>
</dbReference>
<dbReference type="PANTHER" id="PTHR24321">
    <property type="entry name" value="DEHYDROGENASES, SHORT CHAIN"/>
    <property type="match status" value="1"/>
</dbReference>
<dbReference type="CDD" id="cd05233">
    <property type="entry name" value="SDR_c"/>
    <property type="match status" value="1"/>
</dbReference>
<evidence type="ECO:0000256" key="3">
    <source>
        <dbReference type="ARBA" id="ARBA00023027"/>
    </source>
</evidence>
<dbReference type="Pfam" id="PF13561">
    <property type="entry name" value="adh_short_C2"/>
    <property type="match status" value="1"/>
</dbReference>
<dbReference type="PROSITE" id="PS00061">
    <property type="entry name" value="ADH_SHORT"/>
    <property type="match status" value="1"/>
</dbReference>
<dbReference type="PRINTS" id="PR00081">
    <property type="entry name" value="GDHRDH"/>
</dbReference>
<keyword evidence="3" id="KW-0520">NAD</keyword>
<comment type="similarity">
    <text evidence="1">Belongs to the short-chain dehydrogenases/reductases (SDR) family.</text>
</comment>
<evidence type="ECO:0000313" key="6">
    <source>
        <dbReference type="Proteomes" id="UP000279275"/>
    </source>
</evidence>
<keyword evidence="2" id="KW-0560">Oxidoreductase</keyword>
<feature type="domain" description="Ketoreductase" evidence="4">
    <location>
        <begin position="1"/>
        <end position="168"/>
    </location>
</feature>
<dbReference type="Gene3D" id="3.40.50.720">
    <property type="entry name" value="NAD(P)-binding Rossmann-like Domain"/>
    <property type="match status" value="1"/>
</dbReference>
<reference evidence="5 6" key="1">
    <citation type="submission" date="2018-10" db="EMBL/GenBank/DDBJ databases">
        <title>Isolation from cow dung.</title>
        <authorList>
            <person name="Ling L."/>
        </authorList>
    </citation>
    <scope>NUCLEOTIDE SEQUENCE [LARGE SCALE GENOMIC DNA]</scope>
    <source>
        <strain evidence="5 6">NEAU-LL90</strain>
    </source>
</reference>
<dbReference type="AlphaFoldDB" id="A0A3M2LDS8"/>
<evidence type="ECO:0000259" key="4">
    <source>
        <dbReference type="SMART" id="SM00822"/>
    </source>
</evidence>
<dbReference type="InterPro" id="IPR036291">
    <property type="entry name" value="NAD(P)-bd_dom_sf"/>
</dbReference>
<dbReference type="SUPFAM" id="SSF51735">
    <property type="entry name" value="NAD(P)-binding Rossmann-fold domains"/>
    <property type="match status" value="1"/>
</dbReference>
<dbReference type="InterPro" id="IPR057326">
    <property type="entry name" value="KR_dom"/>
</dbReference>
<dbReference type="Proteomes" id="UP000279275">
    <property type="component" value="Unassembled WGS sequence"/>
</dbReference>
<dbReference type="PANTHER" id="PTHR24321:SF8">
    <property type="entry name" value="ESTRADIOL 17-BETA-DEHYDROGENASE 8-RELATED"/>
    <property type="match status" value="1"/>
</dbReference>
<dbReference type="InterPro" id="IPR002347">
    <property type="entry name" value="SDR_fam"/>
</dbReference>
<evidence type="ECO:0000256" key="1">
    <source>
        <dbReference type="ARBA" id="ARBA00006484"/>
    </source>
</evidence>
<dbReference type="EMBL" id="RFFH01000001">
    <property type="protein sequence ID" value="RMI35697.1"/>
    <property type="molecule type" value="Genomic_DNA"/>
</dbReference>
<sequence>MVTGGASGIGLATARALVADGYRVVLADIDAAKADAAAQELGDSASGLGMDVTDEASVAAGFEATTGLHAVVNSAGLSMAGLISELELAHWNTTVDVCLTGSFLVLKHASRHIADGGSITCISSLNGRQPGTGMAAYCAAKAGVLMLIQVAALELAPRQIRVNAISPGLVDTPLVAGVPLVPGLQEDYIENTPLGRAGRPEEIAAMAAFLASDQATWMTGSAIDLNGGAHLKRYPDLLGHVQAMMQPPTA</sequence>
<gene>
    <name evidence="5" type="ORF">EBN03_00630</name>
</gene>
<name>A0A3M2LDS8_9NOCA</name>
<dbReference type="InterPro" id="IPR020904">
    <property type="entry name" value="Sc_DH/Rdtase_CS"/>
</dbReference>
<proteinExistence type="inferred from homology"/>
<protein>
    <submittedName>
        <fullName evidence="5">SDR family oxidoreductase</fullName>
    </submittedName>
</protein>